<proteinExistence type="predicted"/>
<protein>
    <submittedName>
        <fullName evidence="1">Uncharacterized protein</fullName>
    </submittedName>
</protein>
<accession>A0A3L9E080</accession>
<evidence type="ECO:0000313" key="1">
    <source>
        <dbReference type="EMBL" id="RLY04812.1"/>
    </source>
</evidence>
<dbReference type="Pfam" id="PF13596">
    <property type="entry name" value="PAS_10"/>
    <property type="match status" value="1"/>
</dbReference>
<gene>
    <name evidence="1" type="ORF">EAF07_02135</name>
</gene>
<dbReference type="OrthoDB" id="9769774at2"/>
<dbReference type="Proteomes" id="UP000279194">
    <property type="component" value="Unassembled WGS sequence"/>
</dbReference>
<organism evidence="1 2">
    <name type="scientific">Streptococcus hillyeri</name>
    <dbReference type="NCBI Taxonomy" id="2282420"/>
    <lineage>
        <taxon>Bacteria</taxon>
        <taxon>Bacillati</taxon>
        <taxon>Bacillota</taxon>
        <taxon>Bacilli</taxon>
        <taxon>Lactobacillales</taxon>
        <taxon>Streptococcaceae</taxon>
        <taxon>Streptococcus</taxon>
    </lineage>
</organism>
<reference evidence="1 2" key="1">
    <citation type="submission" date="2018-10" db="EMBL/GenBank/DDBJ databases">
        <title>Streptococcus hillyeri sp. nov., isolated from equine tracheal sample.</title>
        <authorList>
            <person name="Macfadyen A.C."/>
            <person name="Waller A."/>
            <person name="Paterson G.K."/>
        </authorList>
    </citation>
    <scope>NUCLEOTIDE SEQUENCE [LARGE SCALE GENOMIC DNA]</scope>
    <source>
        <strain evidence="1 2">28462</strain>
    </source>
</reference>
<keyword evidence="2" id="KW-1185">Reference proteome</keyword>
<dbReference type="EMBL" id="RCVM01000002">
    <property type="protein sequence ID" value="RLY04812.1"/>
    <property type="molecule type" value="Genomic_DNA"/>
</dbReference>
<dbReference type="AlphaFoldDB" id="A0A3L9E080"/>
<name>A0A3L9E080_9STRE</name>
<dbReference type="Gene3D" id="3.30.450.20">
    <property type="entry name" value="PAS domain"/>
    <property type="match status" value="1"/>
</dbReference>
<evidence type="ECO:0000313" key="2">
    <source>
        <dbReference type="Proteomes" id="UP000279194"/>
    </source>
</evidence>
<comment type="caution">
    <text evidence="1">The sequence shown here is derived from an EMBL/GenBank/DDBJ whole genome shotgun (WGS) entry which is preliminary data.</text>
</comment>
<sequence length="66" mass="7739">MIFQLLRTGQKDKVAMWFKSEKLGKFVHMTYVAVCDESGDFQGVLEYIQEIQDFFELDGDIMRAIK</sequence>